<dbReference type="EMBL" id="BSNF01000001">
    <property type="protein sequence ID" value="GLQ04983.1"/>
    <property type="molecule type" value="Genomic_DNA"/>
</dbReference>
<reference evidence="1" key="2">
    <citation type="submission" date="2023-01" db="EMBL/GenBank/DDBJ databases">
        <title>Draft genome sequence of Sneathiella chinensis strain NBRC 103408.</title>
        <authorList>
            <person name="Sun Q."/>
            <person name="Mori K."/>
        </authorList>
    </citation>
    <scope>NUCLEOTIDE SEQUENCE</scope>
    <source>
        <strain evidence="1">NBRC 103408</strain>
    </source>
</reference>
<accession>A0ABQ5U118</accession>
<keyword evidence="2" id="KW-1185">Reference proteome</keyword>
<sequence length="128" mass="13688">MASRLFLGTGRAAIKRFDSRRNSGMSWPSFDEYTGMNVQDTPPFAMPDMETKDKLDKAAAIITAKLDQALQDCVEAGLERDHFNAAIVATLFQAMETSLGGAAPLAGALTEMARMASEAAEKEAGNAN</sequence>
<gene>
    <name evidence="1" type="ORF">GCM10007924_02040</name>
</gene>
<evidence type="ECO:0000313" key="1">
    <source>
        <dbReference type="EMBL" id="GLQ04983.1"/>
    </source>
</evidence>
<name>A0ABQ5U118_9PROT</name>
<evidence type="ECO:0000313" key="2">
    <source>
        <dbReference type="Proteomes" id="UP001161409"/>
    </source>
</evidence>
<proteinExistence type="predicted"/>
<protein>
    <submittedName>
        <fullName evidence="1">Uncharacterized protein</fullName>
    </submittedName>
</protein>
<comment type="caution">
    <text evidence="1">The sequence shown here is derived from an EMBL/GenBank/DDBJ whole genome shotgun (WGS) entry which is preliminary data.</text>
</comment>
<organism evidence="1 2">
    <name type="scientific">Sneathiella chinensis</name>
    <dbReference type="NCBI Taxonomy" id="349750"/>
    <lineage>
        <taxon>Bacteria</taxon>
        <taxon>Pseudomonadati</taxon>
        <taxon>Pseudomonadota</taxon>
        <taxon>Alphaproteobacteria</taxon>
        <taxon>Sneathiellales</taxon>
        <taxon>Sneathiellaceae</taxon>
        <taxon>Sneathiella</taxon>
    </lineage>
</organism>
<dbReference type="Proteomes" id="UP001161409">
    <property type="component" value="Unassembled WGS sequence"/>
</dbReference>
<reference evidence="1" key="1">
    <citation type="journal article" date="2014" name="Int. J. Syst. Evol. Microbiol.">
        <title>Complete genome of a new Firmicutes species belonging to the dominant human colonic microbiota ('Ruminococcus bicirculans') reveals two chromosomes and a selective capacity to utilize plant glucans.</title>
        <authorList>
            <consortium name="NISC Comparative Sequencing Program"/>
            <person name="Wegmann U."/>
            <person name="Louis P."/>
            <person name="Goesmann A."/>
            <person name="Henrissat B."/>
            <person name="Duncan S.H."/>
            <person name="Flint H.J."/>
        </authorList>
    </citation>
    <scope>NUCLEOTIDE SEQUENCE</scope>
    <source>
        <strain evidence="1">NBRC 103408</strain>
    </source>
</reference>